<dbReference type="GeneID" id="79860476"/>
<dbReference type="EMBL" id="QRUU01000005">
    <property type="protein sequence ID" value="RGR99554.1"/>
    <property type="molecule type" value="Genomic_DNA"/>
</dbReference>
<reference evidence="3 4" key="1">
    <citation type="submission" date="2018-08" db="EMBL/GenBank/DDBJ databases">
        <title>A genome reference for cultivated species of the human gut microbiota.</title>
        <authorList>
            <person name="Zou Y."/>
            <person name="Xue W."/>
            <person name="Luo G."/>
        </authorList>
    </citation>
    <scope>NUCLEOTIDE SEQUENCE [LARGE SCALE GENOMIC DNA]</scope>
    <source>
        <strain evidence="3 4">AF24-2</strain>
    </source>
</reference>
<dbReference type="RefSeq" id="WP_007570589.1">
    <property type="nucleotide sequence ID" value="NZ_CABKNL010000019.1"/>
</dbReference>
<accession>A0A412GXD0</accession>
<dbReference type="Proteomes" id="UP000718012">
    <property type="component" value="Unassembled WGS sequence"/>
</dbReference>
<proteinExistence type="predicted"/>
<evidence type="ECO:0000313" key="2">
    <source>
        <dbReference type="EMBL" id="HJF08251.1"/>
    </source>
</evidence>
<evidence type="ECO:0000313" key="3">
    <source>
        <dbReference type="EMBL" id="RGR99554.1"/>
    </source>
</evidence>
<dbReference type="SUPFAM" id="SSF111364">
    <property type="entry name" value="Tsx-like channel"/>
    <property type="match status" value="1"/>
</dbReference>
<feature type="chain" id="PRO_5042367787" evidence="1">
    <location>
        <begin position="21"/>
        <end position="233"/>
    </location>
</feature>
<evidence type="ECO:0000256" key="1">
    <source>
        <dbReference type="SAM" id="SignalP"/>
    </source>
</evidence>
<dbReference type="Proteomes" id="UP000285864">
    <property type="component" value="Unassembled WGS sequence"/>
</dbReference>
<dbReference type="InterPro" id="IPR036777">
    <property type="entry name" value="Channel_Tsx-like_sf"/>
</dbReference>
<protein>
    <submittedName>
        <fullName evidence="3">DUF5020 family protein</fullName>
    </submittedName>
</protein>
<sequence length="233" mass="27446">MKKTFLFVLLMCCFAGVAKAQNIQLHYDLGRAMYNSLEDRPWVTTTVEMFKADKWGSTFFFVDMDYTDKGVASAYWEISRELKFWKAPVSAHIEYNGGLNYINNAFLAGPAYNWNSADFSRVFGVQVMYKYIQKNDEPHNFQVTGTWTINFCQGKYTFSGFADFWREKHFDVHGNEHNYIFMTEPQFWVNLNQFKHVNKDLNLSVGTEWEMSTNFATRNGFYYIPTLAMKWTF</sequence>
<dbReference type="GO" id="GO:0009279">
    <property type="term" value="C:cell outer membrane"/>
    <property type="evidence" value="ECO:0007669"/>
    <property type="project" value="InterPro"/>
</dbReference>
<feature type="signal peptide" evidence="1">
    <location>
        <begin position="1"/>
        <end position="20"/>
    </location>
</feature>
<reference evidence="2" key="3">
    <citation type="submission" date="2021-09" db="EMBL/GenBank/DDBJ databases">
        <authorList>
            <person name="Gilroy R."/>
        </authorList>
    </citation>
    <scope>NUCLEOTIDE SEQUENCE</scope>
    <source>
        <strain evidence="2">CHK165-8395</strain>
    </source>
</reference>
<gene>
    <name evidence="3" type="ORF">DWY20_01905</name>
    <name evidence="2" type="ORF">K8U81_08700</name>
</gene>
<dbReference type="EMBL" id="DYXD01000194">
    <property type="protein sequence ID" value="HJF08251.1"/>
    <property type="molecule type" value="Genomic_DNA"/>
</dbReference>
<evidence type="ECO:0000313" key="4">
    <source>
        <dbReference type="Proteomes" id="UP000285864"/>
    </source>
</evidence>
<organism evidence="3 4">
    <name type="scientific">Phocaeicola coprocola</name>
    <dbReference type="NCBI Taxonomy" id="310298"/>
    <lineage>
        <taxon>Bacteria</taxon>
        <taxon>Pseudomonadati</taxon>
        <taxon>Bacteroidota</taxon>
        <taxon>Bacteroidia</taxon>
        <taxon>Bacteroidales</taxon>
        <taxon>Bacteroidaceae</taxon>
        <taxon>Phocaeicola</taxon>
    </lineage>
</organism>
<name>A0A412GXD0_9BACT</name>
<comment type="caution">
    <text evidence="3">The sequence shown here is derived from an EMBL/GenBank/DDBJ whole genome shotgun (WGS) entry which is preliminary data.</text>
</comment>
<reference evidence="2" key="2">
    <citation type="journal article" date="2021" name="PeerJ">
        <title>Extensive microbial diversity within the chicken gut microbiome revealed by metagenomics and culture.</title>
        <authorList>
            <person name="Gilroy R."/>
            <person name="Ravi A."/>
            <person name="Getino M."/>
            <person name="Pursley I."/>
            <person name="Horton D.L."/>
            <person name="Alikhan N.F."/>
            <person name="Baker D."/>
            <person name="Gharbi K."/>
            <person name="Hall N."/>
            <person name="Watson M."/>
            <person name="Adriaenssens E.M."/>
            <person name="Foster-Nyarko E."/>
            <person name="Jarju S."/>
            <person name="Secka A."/>
            <person name="Antonio M."/>
            <person name="Oren A."/>
            <person name="Chaudhuri R.R."/>
            <person name="La Ragione R."/>
            <person name="Hildebrand F."/>
            <person name="Pallen M.J."/>
        </authorList>
    </citation>
    <scope>NUCLEOTIDE SEQUENCE</scope>
    <source>
        <strain evidence="2">CHK165-8395</strain>
    </source>
</reference>
<dbReference type="AlphaFoldDB" id="A0A412GXD0"/>
<dbReference type="Pfam" id="PF16412">
    <property type="entry name" value="DUF5020"/>
    <property type="match status" value="1"/>
</dbReference>
<keyword evidence="4" id="KW-1185">Reference proteome</keyword>
<keyword evidence="1" id="KW-0732">Signal</keyword>